<dbReference type="InterPro" id="IPR006179">
    <property type="entry name" value="5_nucleotidase/apyrase"/>
</dbReference>
<dbReference type="Gene3D" id="3.60.21.10">
    <property type="match status" value="1"/>
</dbReference>
<dbReference type="InterPro" id="IPR023155">
    <property type="entry name" value="Cyt_c-552/4"/>
</dbReference>
<dbReference type="RefSeq" id="WP_145245576.1">
    <property type="nucleotide sequence ID" value="NZ_CP036278.1"/>
</dbReference>
<protein>
    <submittedName>
        <fullName evidence="2">Cytochrome c-554</fullName>
    </submittedName>
</protein>
<dbReference type="Gene3D" id="1.10.1130.10">
    <property type="entry name" value="Flavocytochrome C3, Chain A"/>
    <property type="match status" value="1"/>
</dbReference>
<dbReference type="PANTHER" id="PTHR11575">
    <property type="entry name" value="5'-NUCLEOTIDASE-RELATED"/>
    <property type="match status" value="1"/>
</dbReference>
<dbReference type="OrthoDB" id="9814800at2"/>
<evidence type="ECO:0000313" key="3">
    <source>
        <dbReference type="Proteomes" id="UP000315750"/>
    </source>
</evidence>
<dbReference type="SUPFAM" id="SSF56300">
    <property type="entry name" value="Metallo-dependent phosphatases"/>
    <property type="match status" value="1"/>
</dbReference>
<dbReference type="Pfam" id="PF13435">
    <property type="entry name" value="Cytochrome_C554"/>
    <property type="match status" value="1"/>
</dbReference>
<dbReference type="KEGG" id="amuc:Pan181_08080"/>
<gene>
    <name evidence="2" type="primary">cycA1</name>
    <name evidence="2" type="ORF">Pan181_08080</name>
</gene>
<accession>A0A518AIQ9</accession>
<dbReference type="InterPro" id="IPR036280">
    <property type="entry name" value="Multihaem_cyt_sf"/>
</dbReference>
<keyword evidence="3" id="KW-1185">Reference proteome</keyword>
<dbReference type="SUPFAM" id="SSF48695">
    <property type="entry name" value="Multiheme cytochromes"/>
    <property type="match status" value="1"/>
</dbReference>
<dbReference type="InterPro" id="IPR029052">
    <property type="entry name" value="Metallo-depent_PP-like"/>
</dbReference>
<proteinExistence type="predicted"/>
<feature type="domain" description="Cytochrome c-552/4" evidence="1">
    <location>
        <begin position="399"/>
        <end position="475"/>
    </location>
</feature>
<organism evidence="2 3">
    <name type="scientific">Aeoliella mucimassa</name>
    <dbReference type="NCBI Taxonomy" id="2527972"/>
    <lineage>
        <taxon>Bacteria</taxon>
        <taxon>Pseudomonadati</taxon>
        <taxon>Planctomycetota</taxon>
        <taxon>Planctomycetia</taxon>
        <taxon>Pirellulales</taxon>
        <taxon>Lacipirellulaceae</taxon>
        <taxon>Aeoliella</taxon>
    </lineage>
</organism>
<dbReference type="Proteomes" id="UP000315750">
    <property type="component" value="Chromosome"/>
</dbReference>
<dbReference type="AlphaFoldDB" id="A0A518AIQ9"/>
<sequence length="556" mass="61477">MTKHDATRRSRPYLFVLLLFATPMWAAFAFGTKPESESQAAELTTVKVPEKFEAHFVAKPVVDQPVARVAAGGGSKVDPIKANGRIFEGWAKPDLALVFTGEQMGFFEPCGCAGLENQKGGFKRRMTMVKGLREQGWPLVLMDAGGLVRRFGPQAQIKLGKSLEGLVEMGYEAISFGDKDLRLDMLSEAVNLDPNPLLSANVGLVDFEAGFTQRFRVVERAGMKIGITSVMGEQETKNVSSVSDLVVLPPEEAIEQVLPELEAAQCDELILMVYGNAEESRELSKKFPQFRWVVAGKGGDEPPNKPAPIVESGARLIEVGHKGMYVVVLGIYKQGDPKYRYQKVPMDHRFEDAPEMERLMEQYQNQLKTLVQAAGSFEPLTGKPQPLPEEGGGYVGSDTCADCHVDACDVFMASPHAHATETLVKLDPPRHFDPECVSCHVTGWNPQGFAPYVTGYESLEKTPHLKMQGCENCHGPAKSHVEAELGEVDATDEELEKYRALLHMKVVENEGNMEGQVLGDVVKNCLECHDLDNSPAFDFQEYWDRDENPVKHEGKY</sequence>
<dbReference type="GO" id="GO:0016787">
    <property type="term" value="F:hydrolase activity"/>
    <property type="evidence" value="ECO:0007669"/>
    <property type="project" value="InterPro"/>
</dbReference>
<dbReference type="PANTHER" id="PTHR11575:SF24">
    <property type="entry name" value="5'-NUCLEOTIDASE"/>
    <property type="match status" value="1"/>
</dbReference>
<evidence type="ECO:0000259" key="1">
    <source>
        <dbReference type="Pfam" id="PF13435"/>
    </source>
</evidence>
<dbReference type="EMBL" id="CP036278">
    <property type="protein sequence ID" value="QDU54625.1"/>
    <property type="molecule type" value="Genomic_DNA"/>
</dbReference>
<name>A0A518AIQ9_9BACT</name>
<dbReference type="GO" id="GO:0009166">
    <property type="term" value="P:nucleotide catabolic process"/>
    <property type="evidence" value="ECO:0007669"/>
    <property type="project" value="InterPro"/>
</dbReference>
<reference evidence="2 3" key="1">
    <citation type="submission" date="2019-02" db="EMBL/GenBank/DDBJ databases">
        <title>Deep-cultivation of Planctomycetes and their phenomic and genomic characterization uncovers novel biology.</title>
        <authorList>
            <person name="Wiegand S."/>
            <person name="Jogler M."/>
            <person name="Boedeker C."/>
            <person name="Pinto D."/>
            <person name="Vollmers J."/>
            <person name="Rivas-Marin E."/>
            <person name="Kohn T."/>
            <person name="Peeters S.H."/>
            <person name="Heuer A."/>
            <person name="Rast P."/>
            <person name="Oberbeckmann S."/>
            <person name="Bunk B."/>
            <person name="Jeske O."/>
            <person name="Meyerdierks A."/>
            <person name="Storesund J.E."/>
            <person name="Kallscheuer N."/>
            <person name="Luecker S."/>
            <person name="Lage O.M."/>
            <person name="Pohl T."/>
            <person name="Merkel B.J."/>
            <person name="Hornburger P."/>
            <person name="Mueller R.-W."/>
            <person name="Bruemmer F."/>
            <person name="Labrenz M."/>
            <person name="Spormann A.M."/>
            <person name="Op den Camp H."/>
            <person name="Overmann J."/>
            <person name="Amann R."/>
            <person name="Jetten M.S.M."/>
            <person name="Mascher T."/>
            <person name="Medema M.H."/>
            <person name="Devos D.P."/>
            <person name="Kaster A.-K."/>
            <person name="Ovreas L."/>
            <person name="Rohde M."/>
            <person name="Galperin M.Y."/>
            <person name="Jogler C."/>
        </authorList>
    </citation>
    <scope>NUCLEOTIDE SEQUENCE [LARGE SCALE GENOMIC DNA]</scope>
    <source>
        <strain evidence="2 3">Pan181</strain>
    </source>
</reference>
<evidence type="ECO:0000313" key="2">
    <source>
        <dbReference type="EMBL" id="QDU54625.1"/>
    </source>
</evidence>